<feature type="non-terminal residue" evidence="2">
    <location>
        <position position="1"/>
    </location>
</feature>
<sequence>NQRILAFIEFFNETLAKSFRWTYIGKPLLV</sequence>
<gene>
    <name evidence="1" type="ORF">SAMN05421881_100677</name>
    <name evidence="2" type="ORF">SAMN05421881_102935</name>
</gene>
<organism evidence="2 3">
    <name type="scientific">Nitrosomonas halophila</name>
    <dbReference type="NCBI Taxonomy" id="44576"/>
    <lineage>
        <taxon>Bacteria</taxon>
        <taxon>Pseudomonadati</taxon>
        <taxon>Pseudomonadota</taxon>
        <taxon>Betaproteobacteria</taxon>
        <taxon>Nitrosomonadales</taxon>
        <taxon>Nitrosomonadaceae</taxon>
        <taxon>Nitrosomonas</taxon>
    </lineage>
</organism>
<evidence type="ECO:0000313" key="2">
    <source>
        <dbReference type="EMBL" id="SDY33372.1"/>
    </source>
</evidence>
<proteinExistence type="predicted"/>
<evidence type="ECO:0000313" key="1">
    <source>
        <dbReference type="EMBL" id="SDX71801.1"/>
    </source>
</evidence>
<protein>
    <submittedName>
        <fullName evidence="2">Uncharacterized protein</fullName>
    </submittedName>
</protein>
<name>A0A1H3J0G3_9PROT</name>
<dbReference type="AlphaFoldDB" id="A0A1H3J0G3"/>
<dbReference type="EMBL" id="FNOY01000029">
    <property type="protein sequence ID" value="SDY33372.1"/>
    <property type="molecule type" value="Genomic_DNA"/>
</dbReference>
<accession>A0A1H3J0G3</accession>
<keyword evidence="3" id="KW-1185">Reference proteome</keyword>
<dbReference type="EMBL" id="FNOY01000006">
    <property type="protein sequence ID" value="SDX71801.1"/>
    <property type="molecule type" value="Genomic_DNA"/>
</dbReference>
<evidence type="ECO:0000313" key="3">
    <source>
        <dbReference type="Proteomes" id="UP000198640"/>
    </source>
</evidence>
<reference evidence="2 3" key="1">
    <citation type="submission" date="2016-10" db="EMBL/GenBank/DDBJ databases">
        <authorList>
            <person name="de Groot N.N."/>
        </authorList>
    </citation>
    <scope>NUCLEOTIDE SEQUENCE [LARGE SCALE GENOMIC DNA]</scope>
    <source>
        <strain evidence="2 3">Nm1</strain>
    </source>
</reference>
<dbReference type="Proteomes" id="UP000198640">
    <property type="component" value="Unassembled WGS sequence"/>
</dbReference>